<evidence type="ECO:0000256" key="1">
    <source>
        <dbReference type="ARBA" id="ARBA00022481"/>
    </source>
</evidence>
<dbReference type="NCBIfam" id="TIGR02532">
    <property type="entry name" value="IV_pilin_GFxxxE"/>
    <property type="match status" value="1"/>
</dbReference>
<evidence type="ECO:0000313" key="4">
    <source>
        <dbReference type="Proteomes" id="UP000294963"/>
    </source>
</evidence>
<keyword evidence="4" id="KW-1185">Reference proteome</keyword>
<dbReference type="SUPFAM" id="SSF54523">
    <property type="entry name" value="Pili subunits"/>
    <property type="match status" value="1"/>
</dbReference>
<dbReference type="Proteomes" id="UP000294963">
    <property type="component" value="Unassembled WGS sequence"/>
</dbReference>
<feature type="transmembrane region" description="Helical" evidence="2">
    <location>
        <begin position="27"/>
        <end position="49"/>
    </location>
</feature>
<protein>
    <submittedName>
        <fullName evidence="3">Type IV pilus assembly protein PilE</fullName>
    </submittedName>
</protein>
<comment type="caution">
    <text evidence="3">The sequence shown here is derived from an EMBL/GenBank/DDBJ whole genome shotgun (WGS) entry which is preliminary data.</text>
</comment>
<evidence type="ECO:0000256" key="2">
    <source>
        <dbReference type="SAM" id="Phobius"/>
    </source>
</evidence>
<dbReference type="InterPro" id="IPR000983">
    <property type="entry name" value="Bac_GSPG_pilin"/>
</dbReference>
<organism evidence="3 4">
    <name type="scientific">Acinetobacter calcoaceticus</name>
    <dbReference type="NCBI Taxonomy" id="471"/>
    <lineage>
        <taxon>Bacteria</taxon>
        <taxon>Pseudomonadati</taxon>
        <taxon>Pseudomonadota</taxon>
        <taxon>Gammaproteobacteria</taxon>
        <taxon>Moraxellales</taxon>
        <taxon>Moraxellaceae</taxon>
        <taxon>Acinetobacter</taxon>
        <taxon>Acinetobacter calcoaceticus/baumannii complex</taxon>
    </lineage>
</organism>
<accession>A0A4R1Y6V0</accession>
<name>A0A4R1Y6V0_ACICA</name>
<dbReference type="AlphaFoldDB" id="A0A4R1Y6V0"/>
<dbReference type="InterPro" id="IPR012902">
    <property type="entry name" value="N_methyl_site"/>
</dbReference>
<keyword evidence="2" id="KW-1133">Transmembrane helix</keyword>
<gene>
    <name evidence="3" type="ORF">EC844_101234</name>
</gene>
<proteinExistence type="predicted"/>
<dbReference type="GO" id="GO:0015628">
    <property type="term" value="P:protein secretion by the type II secretion system"/>
    <property type="evidence" value="ECO:0007669"/>
    <property type="project" value="InterPro"/>
</dbReference>
<keyword evidence="2" id="KW-0472">Membrane</keyword>
<reference evidence="3 4" key="1">
    <citation type="submission" date="2019-03" db="EMBL/GenBank/DDBJ databases">
        <title>Genomic analyses of the natural microbiome of Caenorhabditis elegans.</title>
        <authorList>
            <person name="Samuel B."/>
        </authorList>
    </citation>
    <scope>NUCLEOTIDE SEQUENCE [LARGE SCALE GENOMIC DNA]</scope>
    <source>
        <strain evidence="3 4">JUb89</strain>
    </source>
</reference>
<dbReference type="EMBL" id="SLVJ01000001">
    <property type="protein sequence ID" value="TCM70960.1"/>
    <property type="molecule type" value="Genomic_DNA"/>
</dbReference>
<sequence length="210" mass="23163">MTEHVDDSDHTAHMDHATHIEHTAAQLGFTLIEFLIALVLIAILICLALPNYQAYLERKDLALAKQHSLRIAASLEQFKARNFSYRGFNLADVYPSFDAESNILLLPVGSAPDDAKYILSVVDYDSLQALDRLATQSESATTAAANNNSSSQGRAWVIQVERAKSADGQYRQPRNFDLLLSSTGLRCMTHTANQVSGYRSCGTTNSEPWS</sequence>
<evidence type="ECO:0000313" key="3">
    <source>
        <dbReference type="EMBL" id="TCM70960.1"/>
    </source>
</evidence>
<dbReference type="Pfam" id="PF07963">
    <property type="entry name" value="N_methyl"/>
    <property type="match status" value="1"/>
</dbReference>
<keyword evidence="1" id="KW-0488">Methylation</keyword>
<dbReference type="GO" id="GO:0015627">
    <property type="term" value="C:type II protein secretion system complex"/>
    <property type="evidence" value="ECO:0007669"/>
    <property type="project" value="InterPro"/>
</dbReference>
<dbReference type="Gene3D" id="3.30.700.10">
    <property type="entry name" value="Glycoprotein, Type 4 Pilin"/>
    <property type="match status" value="1"/>
</dbReference>
<dbReference type="InterPro" id="IPR045584">
    <property type="entry name" value="Pilin-like"/>
</dbReference>
<keyword evidence="2" id="KW-0812">Transmembrane</keyword>
<dbReference type="PRINTS" id="PR00813">
    <property type="entry name" value="BCTERIALGSPG"/>
</dbReference>